<gene>
    <name evidence="2" type="ORF">SAMN04490247_1296</name>
</gene>
<sequence>MQTFSGKLYEAMEWITKFAYLQLLWILGSLAGFVILGIYPATAAAFSVVRQWLNGNQSEKLLPLFISYYRQDFVKTNLLGLWVTFLLLLIYLDIFYLQQNASLLAIPFFAFMFIISLYLLYVFPVYAHFEYSVAQIIKNSFLLPLVSPAATVSQVISTGLLVVIYVFFPALAVIFGMSLFAFLTTWNARFAFHKLES</sequence>
<dbReference type="AlphaFoldDB" id="A0A1G8S7I8"/>
<dbReference type="EMBL" id="FNEV01000003">
    <property type="protein sequence ID" value="SDJ25208.1"/>
    <property type="molecule type" value="Genomic_DNA"/>
</dbReference>
<keyword evidence="1" id="KW-0472">Membrane</keyword>
<proteinExistence type="predicted"/>
<keyword evidence="1" id="KW-1133">Transmembrane helix</keyword>
<feature type="transmembrane region" description="Helical" evidence="1">
    <location>
        <begin position="103"/>
        <end position="129"/>
    </location>
</feature>
<evidence type="ECO:0000313" key="2">
    <source>
        <dbReference type="EMBL" id="SDJ25208.1"/>
    </source>
</evidence>
<organism evidence="2 3">
    <name type="scientific">Salimicrobium halophilum</name>
    <dbReference type="NCBI Taxonomy" id="86666"/>
    <lineage>
        <taxon>Bacteria</taxon>
        <taxon>Bacillati</taxon>
        <taxon>Bacillota</taxon>
        <taxon>Bacilli</taxon>
        <taxon>Bacillales</taxon>
        <taxon>Bacillaceae</taxon>
        <taxon>Salimicrobium</taxon>
    </lineage>
</organism>
<accession>A0A1G8S7I8</accession>
<dbReference type="InterPro" id="IPR006938">
    <property type="entry name" value="DUF624"/>
</dbReference>
<evidence type="ECO:0000313" key="3">
    <source>
        <dbReference type="Proteomes" id="UP000199225"/>
    </source>
</evidence>
<dbReference type="Proteomes" id="UP000199225">
    <property type="component" value="Unassembled WGS sequence"/>
</dbReference>
<dbReference type="Pfam" id="PF04854">
    <property type="entry name" value="DUF624"/>
    <property type="match status" value="1"/>
</dbReference>
<keyword evidence="3" id="KW-1185">Reference proteome</keyword>
<evidence type="ECO:0000256" key="1">
    <source>
        <dbReference type="SAM" id="Phobius"/>
    </source>
</evidence>
<reference evidence="3" key="1">
    <citation type="submission" date="2016-10" db="EMBL/GenBank/DDBJ databases">
        <authorList>
            <person name="Varghese N."/>
            <person name="Submissions S."/>
        </authorList>
    </citation>
    <scope>NUCLEOTIDE SEQUENCE [LARGE SCALE GENOMIC DNA]</scope>
    <source>
        <strain evidence="3">DSM 4771</strain>
    </source>
</reference>
<dbReference type="STRING" id="86666.SAMN04490247_1296"/>
<keyword evidence="1" id="KW-0812">Transmembrane</keyword>
<feature type="transmembrane region" description="Helical" evidence="1">
    <location>
        <begin position="20"/>
        <end position="49"/>
    </location>
</feature>
<feature type="transmembrane region" description="Helical" evidence="1">
    <location>
        <begin position="78"/>
        <end position="97"/>
    </location>
</feature>
<dbReference type="RefSeq" id="WP_176757447.1">
    <property type="nucleotide sequence ID" value="NZ_FNEV01000003.1"/>
</dbReference>
<name>A0A1G8S7I8_9BACI</name>
<protein>
    <submittedName>
        <fullName evidence="2">Uncharacterized membrane protein YesL</fullName>
    </submittedName>
</protein>